<evidence type="ECO:0000313" key="21">
    <source>
        <dbReference type="EMBL" id="WPB05542.1"/>
    </source>
</evidence>
<dbReference type="Gene3D" id="3.20.20.300">
    <property type="entry name" value="Glycoside hydrolase, family 3, N-terminal domain"/>
    <property type="match status" value="1"/>
</dbReference>
<keyword evidence="8" id="KW-0378">Hydrolase</keyword>
<evidence type="ECO:0000256" key="4">
    <source>
        <dbReference type="ARBA" id="ARBA00005336"/>
    </source>
</evidence>
<evidence type="ECO:0000256" key="16">
    <source>
        <dbReference type="ARBA" id="ARBA00041601"/>
    </source>
</evidence>
<reference evidence="21 23" key="2">
    <citation type="submission" date="2023-09" db="EMBL/GenBank/DDBJ databases">
        <title>Complete-Gapless Cercospora beticola genome.</title>
        <authorList>
            <person name="Wyatt N.A."/>
            <person name="Spanner R.E."/>
            <person name="Bolton M.D."/>
        </authorList>
    </citation>
    <scope>NUCLEOTIDE SEQUENCE [LARGE SCALE GENOMIC DNA]</scope>
    <source>
        <strain evidence="21">Cb09-40</strain>
    </source>
</reference>
<accession>A0A2G5HPP2</accession>
<dbReference type="InterPro" id="IPR001764">
    <property type="entry name" value="Glyco_hydro_3_N"/>
</dbReference>
<keyword evidence="6" id="KW-0964">Secreted</keyword>
<organism evidence="20 22">
    <name type="scientific">Cercospora beticola</name>
    <name type="common">Sugarbeet leaf spot fungus</name>
    <dbReference type="NCBI Taxonomy" id="122368"/>
    <lineage>
        <taxon>Eukaryota</taxon>
        <taxon>Fungi</taxon>
        <taxon>Dikarya</taxon>
        <taxon>Ascomycota</taxon>
        <taxon>Pezizomycotina</taxon>
        <taxon>Dothideomycetes</taxon>
        <taxon>Dothideomycetidae</taxon>
        <taxon>Mycosphaerellales</taxon>
        <taxon>Mycosphaerellaceae</taxon>
        <taxon>Cercospora</taxon>
    </lineage>
</organism>
<keyword evidence="11" id="KW-0326">Glycosidase</keyword>
<keyword evidence="23" id="KW-1185">Reference proteome</keyword>
<evidence type="ECO:0000313" key="22">
    <source>
        <dbReference type="Proteomes" id="UP000230605"/>
    </source>
</evidence>
<dbReference type="InterPro" id="IPR013783">
    <property type="entry name" value="Ig-like_fold"/>
</dbReference>
<evidence type="ECO:0000313" key="20">
    <source>
        <dbReference type="EMBL" id="PIA94517.1"/>
    </source>
</evidence>
<keyword evidence="7 18" id="KW-0732">Signal</keyword>
<dbReference type="InterPro" id="IPR050288">
    <property type="entry name" value="Cellulose_deg_GH3"/>
</dbReference>
<dbReference type="OrthoDB" id="416222at2759"/>
<dbReference type="Proteomes" id="UP001302367">
    <property type="component" value="Chromosome 6"/>
</dbReference>
<evidence type="ECO:0000256" key="10">
    <source>
        <dbReference type="ARBA" id="ARBA00023277"/>
    </source>
</evidence>
<evidence type="ECO:0000256" key="1">
    <source>
        <dbReference type="ARBA" id="ARBA00000448"/>
    </source>
</evidence>
<dbReference type="InterPro" id="IPR036881">
    <property type="entry name" value="Glyco_hydro_3_C_sf"/>
</dbReference>
<sequence length="818" mass="89139">MVRSEKLRAAAAFLASLALVNGQNETTTPGVPAWNHEDYTTSPPVYPSPNITGIGWEEALEKAKEWVAQLTTEEKSALVTGTEGPCVGNIAPIPRLGFNGLCLQDGPLAIRQAVYANVYPAGLTVGASWDKKLAYERAVHIADEYREKGSQVILGPVAGPLGRSGLGGRNWEGFSVDPYLTGIFMYETIKGHQDRGVQACAKHLVGNEQETQRNPTTNDNNITIEAISSNIDDRTMHELYLWPFQDAVHAGVASFMCSYNRLNASYACQNSKLLNGILKEELGFPGWVVSDWMATHAGYHAADAGLDMNMPGGIEFQVSQPSFWGANLTTSVNNGSLAASRLDDMAHRIMAPYFYLGQDQDYPLIDPSTPSTQRTWNTSQYRYNWTYGDEVVDLRNAERVKHIRELGSAGSVLLKNVNNTLPLKNPQNIGVFGNDAGDIDDGLYFAQLTQEIGYEFGVLPTAGGSGTGRHTYVVTPLEAIKAKAGEGALVQYILNNTIIAAEGGFVRVLPSPPDVCLVFLKTWASEAYDRTSLLPDFNGTGVVEAVAKECANTVVITHSAGLNVLPFADHPNVTAIVAAHLGGQEVGNSIVDLLWGEINPSGKLPYTIAKGVNDYDFVPIINSTELLETDDPNAWQDDFEEGLLTDYHHFDYYNLSVQYEFGFGLSYTTFELEGAEITPLTEGPIAALPEDLPVAVGGNPALWEKLYSVKTTVTNTGDIAGATVPQLYLALPQIANSAITPPRVLRGFEKVHLEPGESQEVTFELNRRDISHWDIYSQQWKISEGAKIGVEVGLSSRDIIATGEFTPIEKAAYRPRRV</sequence>
<comment type="function">
    <text evidence="13">Beta-glucosidases are one of a number of cellulolytic enzymes involved in the degradation of cellulosic biomass. Catalyzes the last step releasing glucose from the inhibitory cellobiose.</text>
</comment>
<dbReference type="PANTHER" id="PTHR42715">
    <property type="entry name" value="BETA-GLUCOSIDASE"/>
    <property type="match status" value="1"/>
</dbReference>
<keyword evidence="12" id="KW-0624">Polysaccharide degradation</keyword>
<evidence type="ECO:0000259" key="19">
    <source>
        <dbReference type="SMART" id="SM01217"/>
    </source>
</evidence>
<dbReference type="Pfam" id="PF00933">
    <property type="entry name" value="Glyco_hydro_3"/>
    <property type="match status" value="1"/>
</dbReference>
<gene>
    <name evidence="20" type="ORF">CB0940_08946</name>
    <name evidence="21" type="ORF">RHO25_010195</name>
</gene>
<comment type="subcellular location">
    <subcellularLocation>
        <location evidence="2">Secreted</location>
    </subcellularLocation>
</comment>
<dbReference type="AlphaFoldDB" id="A0A2G5HPP2"/>
<comment type="catalytic activity">
    <reaction evidence="1">
        <text>Hydrolysis of terminal, non-reducing beta-D-glucosyl residues with release of beta-D-glucose.</text>
        <dbReference type="EC" id="3.2.1.21"/>
    </reaction>
</comment>
<dbReference type="GO" id="GO:0005576">
    <property type="term" value="C:extracellular region"/>
    <property type="evidence" value="ECO:0007669"/>
    <property type="project" value="UniProtKB-SubCell"/>
</dbReference>
<evidence type="ECO:0000256" key="17">
    <source>
        <dbReference type="ARBA" id="ARBA00041808"/>
    </source>
</evidence>
<evidence type="ECO:0000256" key="14">
    <source>
        <dbReference type="ARBA" id="ARBA00039579"/>
    </source>
</evidence>
<evidence type="ECO:0000256" key="2">
    <source>
        <dbReference type="ARBA" id="ARBA00004613"/>
    </source>
</evidence>
<dbReference type="InterPro" id="IPR026891">
    <property type="entry name" value="Fn3-like"/>
</dbReference>
<dbReference type="EC" id="3.2.1.21" evidence="5"/>
<dbReference type="GO" id="GO:0008422">
    <property type="term" value="F:beta-glucosidase activity"/>
    <property type="evidence" value="ECO:0007669"/>
    <property type="project" value="UniProtKB-EC"/>
</dbReference>
<evidence type="ECO:0000256" key="13">
    <source>
        <dbReference type="ARBA" id="ARBA00024983"/>
    </source>
</evidence>
<evidence type="ECO:0000256" key="15">
    <source>
        <dbReference type="ARBA" id="ARBA00041276"/>
    </source>
</evidence>
<dbReference type="EMBL" id="LKMD01000104">
    <property type="protein sequence ID" value="PIA94517.1"/>
    <property type="molecule type" value="Genomic_DNA"/>
</dbReference>
<keyword evidence="10" id="KW-0119">Carbohydrate metabolism</keyword>
<dbReference type="PANTHER" id="PTHR42715:SF12">
    <property type="entry name" value="BETA-GLUCOSIDASE G-RELATED"/>
    <property type="match status" value="1"/>
</dbReference>
<dbReference type="Proteomes" id="UP000230605">
    <property type="component" value="Chromosome 6"/>
</dbReference>
<comment type="similarity">
    <text evidence="4">Belongs to the glycosyl hydrolase 3 family.</text>
</comment>
<evidence type="ECO:0000256" key="8">
    <source>
        <dbReference type="ARBA" id="ARBA00022801"/>
    </source>
</evidence>
<dbReference type="Pfam" id="PF01915">
    <property type="entry name" value="Glyco_hydro_3_C"/>
    <property type="match status" value="1"/>
</dbReference>
<feature type="domain" description="Fibronectin type III-like" evidence="19">
    <location>
        <begin position="723"/>
        <end position="796"/>
    </location>
</feature>
<evidence type="ECO:0000256" key="18">
    <source>
        <dbReference type="SAM" id="SignalP"/>
    </source>
</evidence>
<dbReference type="SMART" id="SM01217">
    <property type="entry name" value="Fn3_like"/>
    <property type="match status" value="1"/>
</dbReference>
<evidence type="ECO:0000256" key="11">
    <source>
        <dbReference type="ARBA" id="ARBA00023295"/>
    </source>
</evidence>
<evidence type="ECO:0000256" key="12">
    <source>
        <dbReference type="ARBA" id="ARBA00023326"/>
    </source>
</evidence>
<dbReference type="InterPro" id="IPR002772">
    <property type="entry name" value="Glyco_hydro_3_C"/>
</dbReference>
<evidence type="ECO:0000256" key="7">
    <source>
        <dbReference type="ARBA" id="ARBA00022729"/>
    </source>
</evidence>
<evidence type="ECO:0000256" key="3">
    <source>
        <dbReference type="ARBA" id="ARBA00004987"/>
    </source>
</evidence>
<dbReference type="Gene3D" id="2.60.40.10">
    <property type="entry name" value="Immunoglobulins"/>
    <property type="match status" value="1"/>
</dbReference>
<name>A0A2G5HPP2_CERBT</name>
<dbReference type="SUPFAM" id="SSF52279">
    <property type="entry name" value="Beta-D-glucan exohydrolase, C-terminal domain"/>
    <property type="match status" value="1"/>
</dbReference>
<dbReference type="FunFam" id="3.20.20.300:FF:000002">
    <property type="entry name" value="Probable beta-glucosidase"/>
    <property type="match status" value="1"/>
</dbReference>
<evidence type="ECO:0000313" key="23">
    <source>
        <dbReference type="Proteomes" id="UP001302367"/>
    </source>
</evidence>
<feature type="chain" id="PRO_5013633371" description="Probable beta-glucosidase G" evidence="18">
    <location>
        <begin position="23"/>
        <end position="818"/>
    </location>
</feature>
<dbReference type="InterPro" id="IPR017853">
    <property type="entry name" value="GH"/>
</dbReference>
<evidence type="ECO:0000256" key="9">
    <source>
        <dbReference type="ARBA" id="ARBA00023180"/>
    </source>
</evidence>
<keyword evidence="9" id="KW-0325">Glycoprotein</keyword>
<dbReference type="GO" id="GO:0009251">
    <property type="term" value="P:glucan catabolic process"/>
    <property type="evidence" value="ECO:0007669"/>
    <property type="project" value="TreeGrafter"/>
</dbReference>
<dbReference type="Gene3D" id="3.40.50.1700">
    <property type="entry name" value="Glycoside hydrolase family 3 C-terminal domain"/>
    <property type="match status" value="1"/>
</dbReference>
<dbReference type="PRINTS" id="PR00133">
    <property type="entry name" value="GLHYDRLASE3"/>
</dbReference>
<dbReference type="Pfam" id="PF14310">
    <property type="entry name" value="Fn3-like"/>
    <property type="match status" value="1"/>
</dbReference>
<dbReference type="InterPro" id="IPR036962">
    <property type="entry name" value="Glyco_hydro_3_N_sf"/>
</dbReference>
<feature type="signal peptide" evidence="18">
    <location>
        <begin position="1"/>
        <end position="22"/>
    </location>
</feature>
<comment type="pathway">
    <text evidence="3">Glycan metabolism; cellulose degradation.</text>
</comment>
<evidence type="ECO:0000256" key="5">
    <source>
        <dbReference type="ARBA" id="ARBA00012744"/>
    </source>
</evidence>
<reference evidence="20 22" key="1">
    <citation type="submission" date="2015-10" db="EMBL/GenBank/DDBJ databases">
        <title>The cercosporin biosynthetic gene cluster was horizontally transferred to several fungal lineages and shown to be expanded in Cercospora beticola based on microsynteny with recipient genomes.</title>
        <authorList>
            <person name="De Jonge R."/>
            <person name="Ebert M.K."/>
            <person name="Suttle J.C."/>
            <person name="Jurick Ii W.M."/>
            <person name="Secor G.A."/>
            <person name="Thomma B.P."/>
            <person name="Van De Peer Y."/>
            <person name="Bolton M.D."/>
        </authorList>
    </citation>
    <scope>NUCLEOTIDE SEQUENCE [LARGE SCALE GENOMIC DNA]</scope>
    <source>
        <strain evidence="20 22">09-40</strain>
    </source>
</reference>
<dbReference type="EMBL" id="CP134189">
    <property type="protein sequence ID" value="WPB05542.1"/>
    <property type="molecule type" value="Genomic_DNA"/>
</dbReference>
<evidence type="ECO:0000256" key="6">
    <source>
        <dbReference type="ARBA" id="ARBA00022525"/>
    </source>
</evidence>
<protein>
    <recommendedName>
        <fullName evidence="14">Probable beta-glucosidase G</fullName>
        <ecNumber evidence="5">3.2.1.21</ecNumber>
    </recommendedName>
    <alternativeName>
        <fullName evidence="15">Beta-D-glucoside glucohydrolase G</fullName>
    </alternativeName>
    <alternativeName>
        <fullName evidence="16">Cellobiase G</fullName>
    </alternativeName>
    <alternativeName>
        <fullName evidence="17">Gentiobiase G</fullName>
    </alternativeName>
</protein>
<dbReference type="SUPFAM" id="SSF51445">
    <property type="entry name" value="(Trans)glycosidases"/>
    <property type="match status" value="1"/>
</dbReference>
<proteinExistence type="inferred from homology"/>